<dbReference type="EMBL" id="BARS01051970">
    <property type="protein sequence ID" value="GAG50351.1"/>
    <property type="molecule type" value="Genomic_DNA"/>
</dbReference>
<organism evidence="1">
    <name type="scientific">marine sediment metagenome</name>
    <dbReference type="NCBI Taxonomy" id="412755"/>
    <lineage>
        <taxon>unclassified sequences</taxon>
        <taxon>metagenomes</taxon>
        <taxon>ecological metagenomes</taxon>
    </lineage>
</organism>
<dbReference type="PANTHER" id="PTHR43393:SF3">
    <property type="entry name" value="LYSINE DECARBOXYLASE-LIKE PROTEIN"/>
    <property type="match status" value="1"/>
</dbReference>
<accession>X0ZQ42</accession>
<proteinExistence type="predicted"/>
<comment type="caution">
    <text evidence="1">The sequence shown here is derived from an EMBL/GenBank/DDBJ whole genome shotgun (WGS) entry which is preliminary data.</text>
</comment>
<dbReference type="InterPro" id="IPR041164">
    <property type="entry name" value="LDcluster4"/>
</dbReference>
<dbReference type="Gene3D" id="3.40.50.450">
    <property type="match status" value="1"/>
</dbReference>
<name>X0ZQ42_9ZZZZ</name>
<dbReference type="InterPro" id="IPR052341">
    <property type="entry name" value="LOG_family_nucleotidases"/>
</dbReference>
<dbReference type="SUPFAM" id="SSF102405">
    <property type="entry name" value="MCP/YpsA-like"/>
    <property type="match status" value="1"/>
</dbReference>
<reference evidence="1" key="1">
    <citation type="journal article" date="2014" name="Front. Microbiol.">
        <title>High frequency of phylogenetically diverse reductive dehalogenase-homologous genes in deep subseafloor sedimentary metagenomes.</title>
        <authorList>
            <person name="Kawai M."/>
            <person name="Futagami T."/>
            <person name="Toyoda A."/>
            <person name="Takaki Y."/>
            <person name="Nishi S."/>
            <person name="Hori S."/>
            <person name="Arai W."/>
            <person name="Tsubouchi T."/>
            <person name="Morono Y."/>
            <person name="Uchiyama I."/>
            <person name="Ito T."/>
            <person name="Fujiyama A."/>
            <person name="Inagaki F."/>
            <person name="Takami H."/>
        </authorList>
    </citation>
    <scope>NUCLEOTIDE SEQUENCE</scope>
    <source>
        <strain evidence="1">Expedition CK06-06</strain>
    </source>
</reference>
<dbReference type="GO" id="GO:0005829">
    <property type="term" value="C:cytosol"/>
    <property type="evidence" value="ECO:0007669"/>
    <property type="project" value="TreeGrafter"/>
</dbReference>
<feature type="non-terminal residue" evidence="1">
    <location>
        <position position="134"/>
    </location>
</feature>
<sequence>MNDKTITIFGTAKAKFGDTAYTLAYETGRLLAQAGFTIANGGYGGTMLAASKGAAEVGGEAIGVTCSAFEQTANEYISREIVTDSLDERLDTLIKLGRAYVVLPGGTGTLLELAKVWELKNKGFIEADKAIILV</sequence>
<protein>
    <recommendedName>
        <fullName evidence="2">Cytokinin riboside 5'-monophosphate phosphoribohydrolase</fullName>
    </recommendedName>
</protein>
<gene>
    <name evidence="1" type="ORF">S01H1_77338</name>
</gene>
<dbReference type="AlphaFoldDB" id="X0ZQ42"/>
<evidence type="ECO:0008006" key="2">
    <source>
        <dbReference type="Google" id="ProtNLM"/>
    </source>
</evidence>
<dbReference type="PANTHER" id="PTHR43393">
    <property type="entry name" value="CYTOKININ RIBOSIDE 5'-MONOPHOSPHATE PHOSPHORIBOHYDROLASE"/>
    <property type="match status" value="1"/>
</dbReference>
<dbReference type="Pfam" id="PF18306">
    <property type="entry name" value="LDcluster4"/>
    <property type="match status" value="1"/>
</dbReference>
<evidence type="ECO:0000313" key="1">
    <source>
        <dbReference type="EMBL" id="GAG50351.1"/>
    </source>
</evidence>